<proteinExistence type="predicted"/>
<accession>A0A9X1YJQ6</accession>
<protein>
    <submittedName>
        <fullName evidence="1">DUF3348 domain-containing protein</fullName>
    </submittedName>
</protein>
<name>A0A9X1YJQ6_9BURK</name>
<gene>
    <name evidence="1" type="ORF">LPC04_14665</name>
</gene>
<keyword evidence="2" id="KW-1185">Reference proteome</keyword>
<dbReference type="AlphaFoldDB" id="A0A9X1YJQ6"/>
<comment type="caution">
    <text evidence="1">The sequence shown here is derived from an EMBL/GenBank/DDBJ whole genome shotgun (WGS) entry which is preliminary data.</text>
</comment>
<dbReference type="RefSeq" id="WP_275682989.1">
    <property type="nucleotide sequence ID" value="NZ_JAJLJH010000003.1"/>
</dbReference>
<sequence length="246" mass="26595">MSGSLARDVRRTPLTGSAFIRTLASLQGVAAPAAPDAFAQRLAQWFDWTHAFSLSAALGDAGARSDVPTFGGQGALQADEREFARVRAALQKAIAEAPDGAPAPRRVNRPIAGAAAAAEVPVDFATYRQRYTACQLAMETQIVPLRRRLRSSLADRSAALAKLAELDIVMEQVVGAQERALLATVGARLEPRFDQLRAAQGDASPGPWLERFRQEMRGLLLAELDLRLQPIEGLLEACRQSLQKRS</sequence>
<dbReference type="InterPro" id="IPR021783">
    <property type="entry name" value="DUF3348"/>
</dbReference>
<dbReference type="EMBL" id="JAJLJH010000003">
    <property type="protein sequence ID" value="MCK9686952.1"/>
    <property type="molecule type" value="Genomic_DNA"/>
</dbReference>
<evidence type="ECO:0000313" key="2">
    <source>
        <dbReference type="Proteomes" id="UP001139353"/>
    </source>
</evidence>
<dbReference type="Proteomes" id="UP001139353">
    <property type="component" value="Unassembled WGS sequence"/>
</dbReference>
<dbReference type="Pfam" id="PF11828">
    <property type="entry name" value="DUF3348"/>
    <property type="match status" value="1"/>
</dbReference>
<organism evidence="1 2">
    <name type="scientific">Scleromatobacter humisilvae</name>
    <dbReference type="NCBI Taxonomy" id="2897159"/>
    <lineage>
        <taxon>Bacteria</taxon>
        <taxon>Pseudomonadati</taxon>
        <taxon>Pseudomonadota</taxon>
        <taxon>Betaproteobacteria</taxon>
        <taxon>Burkholderiales</taxon>
        <taxon>Sphaerotilaceae</taxon>
        <taxon>Scleromatobacter</taxon>
    </lineage>
</organism>
<evidence type="ECO:0000313" key="1">
    <source>
        <dbReference type="EMBL" id="MCK9686952.1"/>
    </source>
</evidence>
<reference evidence="1" key="1">
    <citation type="submission" date="2021-11" db="EMBL/GenBank/DDBJ databases">
        <title>BS-T2-15 a new species belonging to the Comamonadaceae family isolated from the soil of a French oak forest.</title>
        <authorList>
            <person name="Mieszkin S."/>
            <person name="Alain K."/>
        </authorList>
    </citation>
    <scope>NUCLEOTIDE SEQUENCE</scope>
    <source>
        <strain evidence="1">BS-T2-15</strain>
    </source>
</reference>